<comment type="caution">
    <text evidence="1">The sequence shown here is derived from an EMBL/GenBank/DDBJ whole genome shotgun (WGS) entry which is preliminary data.</text>
</comment>
<organism evidence="1 2">
    <name type="scientific">Dryococelus australis</name>
    <dbReference type="NCBI Taxonomy" id="614101"/>
    <lineage>
        <taxon>Eukaryota</taxon>
        <taxon>Metazoa</taxon>
        <taxon>Ecdysozoa</taxon>
        <taxon>Arthropoda</taxon>
        <taxon>Hexapoda</taxon>
        <taxon>Insecta</taxon>
        <taxon>Pterygota</taxon>
        <taxon>Neoptera</taxon>
        <taxon>Polyneoptera</taxon>
        <taxon>Phasmatodea</taxon>
        <taxon>Verophasmatodea</taxon>
        <taxon>Anareolatae</taxon>
        <taxon>Phasmatidae</taxon>
        <taxon>Eurycanthinae</taxon>
        <taxon>Dryococelus</taxon>
    </lineage>
</organism>
<dbReference type="Proteomes" id="UP001159363">
    <property type="component" value="Chromosome 9"/>
</dbReference>
<protein>
    <submittedName>
        <fullName evidence="1">Uncharacterized protein</fullName>
    </submittedName>
</protein>
<evidence type="ECO:0000313" key="1">
    <source>
        <dbReference type="EMBL" id="KAJ8873686.1"/>
    </source>
</evidence>
<proteinExistence type="predicted"/>
<keyword evidence="2" id="KW-1185">Reference proteome</keyword>
<gene>
    <name evidence="1" type="ORF">PR048_024518</name>
</gene>
<name>A0ABQ9GNT2_9NEOP</name>
<evidence type="ECO:0000313" key="2">
    <source>
        <dbReference type="Proteomes" id="UP001159363"/>
    </source>
</evidence>
<dbReference type="EMBL" id="JARBHB010000010">
    <property type="protein sequence ID" value="KAJ8873686.1"/>
    <property type="molecule type" value="Genomic_DNA"/>
</dbReference>
<sequence length="99" mass="11076">MANHKDALWQATGATTYSDKSLRGLLYAILGNGAPLKALYLPVDQWDMLLMHLLDKRIDQALRKLWELVVCELDTPALNDFADFLEKHCTSSELIAGTS</sequence>
<reference evidence="1 2" key="1">
    <citation type="submission" date="2023-02" db="EMBL/GenBank/DDBJ databases">
        <title>LHISI_Scaffold_Assembly.</title>
        <authorList>
            <person name="Stuart O.P."/>
            <person name="Cleave R."/>
            <person name="Magrath M.J.L."/>
            <person name="Mikheyev A.S."/>
        </authorList>
    </citation>
    <scope>NUCLEOTIDE SEQUENCE [LARGE SCALE GENOMIC DNA]</scope>
    <source>
        <strain evidence="1">Daus_M_001</strain>
        <tissue evidence="1">Leg muscle</tissue>
    </source>
</reference>
<accession>A0ABQ9GNT2</accession>